<reference evidence="1 2" key="1">
    <citation type="journal article" date="2019" name="Int. J. Syst. Evol. Microbiol.">
        <title>The Global Catalogue of Microorganisms (GCM) 10K type strain sequencing project: providing services to taxonomists for standard genome sequencing and annotation.</title>
        <authorList>
            <consortium name="The Broad Institute Genomics Platform"/>
            <consortium name="The Broad Institute Genome Sequencing Center for Infectious Disease"/>
            <person name="Wu L."/>
            <person name="Ma J."/>
        </authorList>
    </citation>
    <scope>NUCLEOTIDE SEQUENCE [LARGE SCALE GENOMIC DNA]</scope>
    <source>
        <strain evidence="1 2">JCM 4316</strain>
    </source>
</reference>
<evidence type="ECO:0000313" key="1">
    <source>
        <dbReference type="EMBL" id="GAA2357327.1"/>
    </source>
</evidence>
<keyword evidence="2" id="KW-1185">Reference proteome</keyword>
<evidence type="ECO:0000313" key="2">
    <source>
        <dbReference type="Proteomes" id="UP001500253"/>
    </source>
</evidence>
<protein>
    <submittedName>
        <fullName evidence="1">Uncharacterized protein</fullName>
    </submittedName>
</protein>
<name>A0ABN3GPD6_9ACTN</name>
<comment type="caution">
    <text evidence="1">The sequence shown here is derived from an EMBL/GenBank/DDBJ whole genome shotgun (WGS) entry which is preliminary data.</text>
</comment>
<sequence length="58" mass="6356">MSFSSSQAILRLDTLRYKARALWSRPDGFDGSFPGCTFSRYPPGAGRGRTVFPSVAGR</sequence>
<dbReference type="EMBL" id="BAAASD010000026">
    <property type="protein sequence ID" value="GAA2357327.1"/>
    <property type="molecule type" value="Genomic_DNA"/>
</dbReference>
<organism evidence="1 2">
    <name type="scientific">Streptomyces cuspidosporus</name>
    <dbReference type="NCBI Taxonomy" id="66882"/>
    <lineage>
        <taxon>Bacteria</taxon>
        <taxon>Bacillati</taxon>
        <taxon>Actinomycetota</taxon>
        <taxon>Actinomycetes</taxon>
        <taxon>Kitasatosporales</taxon>
        <taxon>Streptomycetaceae</taxon>
        <taxon>Streptomyces</taxon>
    </lineage>
</organism>
<accession>A0ABN3GPD6</accession>
<dbReference type="Proteomes" id="UP001500253">
    <property type="component" value="Unassembled WGS sequence"/>
</dbReference>
<proteinExistence type="predicted"/>
<gene>
    <name evidence="1" type="ORF">GCM10010246_53490</name>
</gene>